<keyword evidence="2" id="KW-1185">Reference proteome</keyword>
<sequence length="265" mass="30188">ANALRPLFTICCKMIEVKMKRLQKFPAAIQPPTAEELLKNLPWLQNAEKQIEFIKYKAKLLYFDYGDIVVHQGEDPRGIHLIVSGLDHIIMLSFSPESFQVSSSSRPGKTMPVFTDYRSSGAIIGELNCLTQQIMEVTVTCETVAQTCYISIDDLFEAFDVFSEFPSLEYKIWLALAIRIAGWSYNSICSYLARAYVVDIEKNNRFDLYDGTVEDAFLIYGSCEDIQSQKSYDAPSYIAKTTHQVIEPLSNYFQKADAKYRNSII</sequence>
<dbReference type="InterPro" id="IPR018490">
    <property type="entry name" value="cNMP-bd_dom_sf"/>
</dbReference>
<reference evidence="1" key="5">
    <citation type="submission" date="2025-09" db="UniProtKB">
        <authorList>
            <consortium name="Ensembl"/>
        </authorList>
    </citation>
    <scope>IDENTIFICATION</scope>
</reference>
<protein>
    <submittedName>
        <fullName evidence="1">Uncharacterized protein</fullName>
    </submittedName>
</protein>
<organism evidence="1 2">
    <name type="scientific">Callorhinchus milii</name>
    <name type="common">Ghost shark</name>
    <dbReference type="NCBI Taxonomy" id="7868"/>
    <lineage>
        <taxon>Eukaryota</taxon>
        <taxon>Metazoa</taxon>
        <taxon>Chordata</taxon>
        <taxon>Craniata</taxon>
        <taxon>Vertebrata</taxon>
        <taxon>Chondrichthyes</taxon>
        <taxon>Holocephali</taxon>
        <taxon>Chimaeriformes</taxon>
        <taxon>Callorhinchidae</taxon>
        <taxon>Callorhinchus</taxon>
    </lineage>
</organism>
<reference evidence="2" key="3">
    <citation type="journal article" date="2014" name="Nature">
        <title>Elephant shark genome provides unique insights into gnathostome evolution.</title>
        <authorList>
            <consortium name="International Elephant Shark Genome Sequencing Consortium"/>
            <person name="Venkatesh B."/>
            <person name="Lee A.P."/>
            <person name="Ravi V."/>
            <person name="Maurya A.K."/>
            <person name="Lian M.M."/>
            <person name="Swann J.B."/>
            <person name="Ohta Y."/>
            <person name="Flajnik M.F."/>
            <person name="Sutoh Y."/>
            <person name="Kasahara M."/>
            <person name="Hoon S."/>
            <person name="Gangu V."/>
            <person name="Roy S.W."/>
            <person name="Irimia M."/>
            <person name="Korzh V."/>
            <person name="Kondrychyn I."/>
            <person name="Lim Z.W."/>
            <person name="Tay B.H."/>
            <person name="Tohari S."/>
            <person name="Kong K.W."/>
            <person name="Ho S."/>
            <person name="Lorente-Galdos B."/>
            <person name="Quilez J."/>
            <person name="Marques-Bonet T."/>
            <person name="Raney B.J."/>
            <person name="Ingham P.W."/>
            <person name="Tay A."/>
            <person name="Hillier L.W."/>
            <person name="Minx P."/>
            <person name="Boehm T."/>
            <person name="Wilson R.K."/>
            <person name="Brenner S."/>
            <person name="Warren W.C."/>
        </authorList>
    </citation>
    <scope>NUCLEOTIDE SEQUENCE [LARGE SCALE GENOMIC DNA]</scope>
</reference>
<evidence type="ECO:0000313" key="1">
    <source>
        <dbReference type="Ensembl" id="ENSCMIP00000026207.1"/>
    </source>
</evidence>
<reference evidence="2" key="1">
    <citation type="journal article" date="2006" name="Science">
        <title>Ancient noncoding elements conserved in the human genome.</title>
        <authorList>
            <person name="Venkatesh B."/>
            <person name="Kirkness E.F."/>
            <person name="Loh Y.H."/>
            <person name="Halpern A.L."/>
            <person name="Lee A.P."/>
            <person name="Johnson J."/>
            <person name="Dandona N."/>
            <person name="Viswanathan L.D."/>
            <person name="Tay A."/>
            <person name="Venter J.C."/>
            <person name="Strausberg R.L."/>
            <person name="Brenner S."/>
        </authorList>
    </citation>
    <scope>NUCLEOTIDE SEQUENCE [LARGE SCALE GENOMIC DNA]</scope>
</reference>
<dbReference type="Gene3D" id="2.60.120.10">
    <property type="entry name" value="Jelly Rolls"/>
    <property type="match status" value="1"/>
</dbReference>
<dbReference type="InterPro" id="IPR000595">
    <property type="entry name" value="cNMP-bd_dom"/>
</dbReference>
<accession>A0A4W3IBV8</accession>
<dbReference type="GeneTree" id="ENSGT00940000167440"/>
<proteinExistence type="predicted"/>
<reference evidence="2" key="2">
    <citation type="journal article" date="2007" name="PLoS Biol.">
        <title>Survey sequencing and comparative analysis of the elephant shark (Callorhinchus milii) genome.</title>
        <authorList>
            <person name="Venkatesh B."/>
            <person name="Kirkness E.F."/>
            <person name="Loh Y.H."/>
            <person name="Halpern A.L."/>
            <person name="Lee A.P."/>
            <person name="Johnson J."/>
            <person name="Dandona N."/>
            <person name="Viswanathan L.D."/>
            <person name="Tay A."/>
            <person name="Venter J.C."/>
            <person name="Strausberg R.L."/>
            <person name="Brenner S."/>
        </authorList>
    </citation>
    <scope>NUCLEOTIDE SEQUENCE [LARGE SCALE GENOMIC DNA]</scope>
</reference>
<reference evidence="1" key="4">
    <citation type="submission" date="2025-08" db="UniProtKB">
        <authorList>
            <consortium name="Ensembl"/>
        </authorList>
    </citation>
    <scope>IDENTIFICATION</scope>
</reference>
<dbReference type="SUPFAM" id="SSF51206">
    <property type="entry name" value="cAMP-binding domain-like"/>
    <property type="match status" value="1"/>
</dbReference>
<dbReference type="CDD" id="cd00038">
    <property type="entry name" value="CAP_ED"/>
    <property type="match status" value="1"/>
</dbReference>
<dbReference type="Ensembl" id="ENSCMIT00000026635.1">
    <property type="protein sequence ID" value="ENSCMIP00000026207.1"/>
    <property type="gene ID" value="ENSCMIG00000011503.1"/>
</dbReference>
<name>A0A4W3IBV8_CALMI</name>
<dbReference type="InterPro" id="IPR014710">
    <property type="entry name" value="RmlC-like_jellyroll"/>
</dbReference>
<dbReference type="AlphaFoldDB" id="A0A4W3IBV8"/>
<evidence type="ECO:0000313" key="2">
    <source>
        <dbReference type="Proteomes" id="UP000314986"/>
    </source>
</evidence>
<dbReference type="Proteomes" id="UP000314986">
    <property type="component" value="Unassembled WGS sequence"/>
</dbReference>
<dbReference type="FunFam" id="2.60.120.10:FF:000067">
    <property type="entry name" value="Solute carrier family 9 member C1"/>
    <property type="match status" value="1"/>
</dbReference>